<dbReference type="EMBL" id="JANKHO010000099">
    <property type="protein sequence ID" value="KAJ3515384.1"/>
    <property type="molecule type" value="Genomic_DNA"/>
</dbReference>
<organism evidence="4 5">
    <name type="scientific">Agrocybe chaxingu</name>
    <dbReference type="NCBI Taxonomy" id="84603"/>
    <lineage>
        <taxon>Eukaryota</taxon>
        <taxon>Fungi</taxon>
        <taxon>Dikarya</taxon>
        <taxon>Basidiomycota</taxon>
        <taxon>Agaricomycotina</taxon>
        <taxon>Agaricomycetes</taxon>
        <taxon>Agaricomycetidae</taxon>
        <taxon>Agaricales</taxon>
        <taxon>Agaricineae</taxon>
        <taxon>Strophariaceae</taxon>
        <taxon>Agrocybe</taxon>
    </lineage>
</organism>
<gene>
    <name evidence="4" type="ORF">NLJ89_g1794</name>
</gene>
<feature type="domain" description="Protein kinase" evidence="3">
    <location>
        <begin position="38"/>
        <end position="356"/>
    </location>
</feature>
<dbReference type="PROSITE" id="PS00107">
    <property type="entry name" value="PROTEIN_KINASE_ATP"/>
    <property type="match status" value="1"/>
</dbReference>
<evidence type="ECO:0000313" key="4">
    <source>
        <dbReference type="EMBL" id="KAJ3515384.1"/>
    </source>
</evidence>
<dbReference type="SMART" id="SM00220">
    <property type="entry name" value="S_TKc"/>
    <property type="match status" value="1"/>
</dbReference>
<feature type="binding site" evidence="1">
    <location>
        <position position="67"/>
    </location>
    <ligand>
        <name>ATP</name>
        <dbReference type="ChEBI" id="CHEBI:30616"/>
    </ligand>
</feature>
<dbReference type="GO" id="GO:0004672">
    <property type="term" value="F:protein kinase activity"/>
    <property type="evidence" value="ECO:0007669"/>
    <property type="project" value="InterPro"/>
</dbReference>
<dbReference type="GO" id="GO:0005524">
    <property type="term" value="F:ATP binding"/>
    <property type="evidence" value="ECO:0007669"/>
    <property type="project" value="UniProtKB-UniRule"/>
</dbReference>
<dbReference type="Pfam" id="PF00069">
    <property type="entry name" value="Pkinase"/>
    <property type="match status" value="1"/>
</dbReference>
<proteinExistence type="predicted"/>
<evidence type="ECO:0000313" key="5">
    <source>
        <dbReference type="Proteomes" id="UP001148786"/>
    </source>
</evidence>
<evidence type="ECO:0000256" key="1">
    <source>
        <dbReference type="PROSITE-ProRule" id="PRU10141"/>
    </source>
</evidence>
<dbReference type="PROSITE" id="PS50011">
    <property type="entry name" value="PROTEIN_KINASE_DOM"/>
    <property type="match status" value="1"/>
</dbReference>
<dbReference type="Proteomes" id="UP001148786">
    <property type="component" value="Unassembled WGS sequence"/>
</dbReference>
<name>A0A9W8MZD5_9AGAR</name>
<dbReference type="InterPro" id="IPR000719">
    <property type="entry name" value="Prot_kinase_dom"/>
</dbReference>
<dbReference type="InterPro" id="IPR017441">
    <property type="entry name" value="Protein_kinase_ATP_BS"/>
</dbReference>
<feature type="region of interest" description="Disordered" evidence="2">
    <location>
        <begin position="1"/>
        <end position="28"/>
    </location>
</feature>
<dbReference type="InterPro" id="IPR050235">
    <property type="entry name" value="CK1_Ser-Thr_kinase"/>
</dbReference>
<keyword evidence="1" id="KW-0067">ATP-binding</keyword>
<keyword evidence="5" id="KW-1185">Reference proteome</keyword>
<dbReference type="AlphaFoldDB" id="A0A9W8MZD5"/>
<dbReference type="Gene3D" id="1.10.510.10">
    <property type="entry name" value="Transferase(Phosphotransferase) domain 1"/>
    <property type="match status" value="1"/>
</dbReference>
<comment type="caution">
    <text evidence="4">The sequence shown here is derived from an EMBL/GenBank/DDBJ whole genome shotgun (WGS) entry which is preliminary data.</text>
</comment>
<evidence type="ECO:0000259" key="3">
    <source>
        <dbReference type="PROSITE" id="PS50011"/>
    </source>
</evidence>
<keyword evidence="1" id="KW-0547">Nucleotide-binding</keyword>
<accession>A0A9W8MZD5</accession>
<dbReference type="SUPFAM" id="SSF56112">
    <property type="entry name" value="Protein kinase-like (PK-like)"/>
    <property type="match status" value="1"/>
</dbReference>
<dbReference type="InterPro" id="IPR011009">
    <property type="entry name" value="Kinase-like_dom_sf"/>
</dbReference>
<dbReference type="PANTHER" id="PTHR11909">
    <property type="entry name" value="CASEIN KINASE-RELATED"/>
    <property type="match status" value="1"/>
</dbReference>
<sequence length="1041" mass="118704">MPDNSLVRSNPDDYSEDESGSEISIGPPPKIPGVIANWWLNENLGSGYSGSIFKATHLHTRQIVALKIQYVNHECPTNRYERYLYPLLQGGVGMPRLYASGVQGDWDYLAIDLLGSSLDSLFRKSGKDTMDLRSVCSIAIQIIMRLQFMHAKGVLHRDIQLGNCVIGLPPNDKIIYMIDFGFSKRYIDQYTGRHIPDSKVKRDFIGNYWFSSVNVHCRGKVPSRRDDLEAAALMFVHLLTPRGLSWTRNGVPKTSDAHTRLKMEKRNATPESLYYAQWIDRFRDLATSEGFTDVDNFVWPPPVPVTPIVKTVNTPLRARTPVVPRDEMANILNNLTKLNLGAQPILGDKTNVQEAIRKAKEDAQIDSTKKPPKKATPKGGHEVIVISDESESGDVVPIRYQAPKALRLNQLAEKCSNATENKMLAQLIREFIDILQMNSSRTLTKEAFYFLDVLYKQLDDPSVFIKPRRPSRQHSFNEQVPEKEPAHIKLGVVARLRREVSYSQSNKVLAAMVADFAKVTNKSTGRTVTKVVGESNINVGREHAHRDEPPIFAKVFEARRSSETSPYAVRLVCRRLNEVLVRYLFRDVCLSVSSDWLSLAPSIKELASRTASVFQENARTLCIDSLVKKESHYLRDDDHKDDDQNLLLPLEVYDAYPDPKTARQKQSARVEFIAEVKDYITPAIASFTNVTEVKWCIHENECPPWFRTAVINGIACLPNLPRLHMSRHKAWTRNSRDSPKLFFHDMVFVIPDMRQLRDLELSLHEQCLPEDYSSFWQALEVGKNRLSRLKTNILSMSVLEYVASYSGLEQLSFGLRTFMSKGHIEQSVHDRLASYMFDIALPKHTETLEALDLPGIFDSKESWSVRSGSVGTIVKLKKLRTLTAAFFIPENGEKLEHFKQLTRRLSALPRLRCLRVNATQMHMRFYHGLFDKTPPVLNKMHDLLTTVEVDDFQRLETIPKVVDVIIHQHQIVTYRLVTRTDGSKSHYYHTDQEIPPFEPGRRHIMRCGGVFRASPIPRPGDKEFEALKAKIRAARITRAKP</sequence>
<reference evidence="4" key="1">
    <citation type="submission" date="2022-07" db="EMBL/GenBank/DDBJ databases">
        <title>Genome Sequence of Agrocybe chaxingu.</title>
        <authorList>
            <person name="Buettner E."/>
        </authorList>
    </citation>
    <scope>NUCLEOTIDE SEQUENCE</scope>
    <source>
        <strain evidence="4">MP-N11</strain>
    </source>
</reference>
<evidence type="ECO:0000256" key="2">
    <source>
        <dbReference type="SAM" id="MobiDB-lite"/>
    </source>
</evidence>
<protein>
    <recommendedName>
        <fullName evidence="3">Protein kinase domain-containing protein</fullName>
    </recommendedName>
</protein>
<dbReference type="OrthoDB" id="5979581at2759"/>